<dbReference type="Proteomes" id="UP001239111">
    <property type="component" value="Chromosome 3"/>
</dbReference>
<protein>
    <submittedName>
        <fullName evidence="1">Uncharacterized protein</fullName>
    </submittedName>
</protein>
<sequence length="118" mass="13512">MYRKRIYTSLSYTRCENRLNDMIILENNELARIAAVFCVKSALSTTSRFVIVGKKLHLSQRALCVVGDFDSNLMWQMVRQTEGMGCFDHSSIRNKCMDVPVDDELSCAIPLLNRVETD</sequence>
<evidence type="ECO:0000313" key="2">
    <source>
        <dbReference type="Proteomes" id="UP001239111"/>
    </source>
</evidence>
<evidence type="ECO:0000313" key="1">
    <source>
        <dbReference type="EMBL" id="KAJ8670886.1"/>
    </source>
</evidence>
<accession>A0ACC2NJU2</accession>
<gene>
    <name evidence="1" type="ORF">QAD02_002145</name>
</gene>
<name>A0ACC2NJU2_9HYME</name>
<organism evidence="1 2">
    <name type="scientific">Eretmocerus hayati</name>
    <dbReference type="NCBI Taxonomy" id="131215"/>
    <lineage>
        <taxon>Eukaryota</taxon>
        <taxon>Metazoa</taxon>
        <taxon>Ecdysozoa</taxon>
        <taxon>Arthropoda</taxon>
        <taxon>Hexapoda</taxon>
        <taxon>Insecta</taxon>
        <taxon>Pterygota</taxon>
        <taxon>Neoptera</taxon>
        <taxon>Endopterygota</taxon>
        <taxon>Hymenoptera</taxon>
        <taxon>Apocrita</taxon>
        <taxon>Proctotrupomorpha</taxon>
        <taxon>Chalcidoidea</taxon>
        <taxon>Aphelinidae</taxon>
        <taxon>Aphelininae</taxon>
        <taxon>Eretmocerus</taxon>
    </lineage>
</organism>
<reference evidence="1" key="1">
    <citation type="submission" date="2023-04" db="EMBL/GenBank/DDBJ databases">
        <title>A chromosome-level genome assembly of the parasitoid wasp Eretmocerus hayati.</title>
        <authorList>
            <person name="Zhong Y."/>
            <person name="Liu S."/>
            <person name="Liu Y."/>
        </authorList>
    </citation>
    <scope>NUCLEOTIDE SEQUENCE</scope>
    <source>
        <strain evidence="1">ZJU_SS_LIU_2023</strain>
    </source>
</reference>
<keyword evidence="2" id="KW-1185">Reference proteome</keyword>
<dbReference type="EMBL" id="CM056743">
    <property type="protein sequence ID" value="KAJ8670886.1"/>
    <property type="molecule type" value="Genomic_DNA"/>
</dbReference>
<proteinExistence type="predicted"/>
<comment type="caution">
    <text evidence="1">The sequence shown here is derived from an EMBL/GenBank/DDBJ whole genome shotgun (WGS) entry which is preliminary data.</text>
</comment>